<name>A0AAV0UC27_HYABA</name>
<comment type="pathway">
    <text evidence="2">Amino-acid degradation; L-histidine degradation into L-glutamate; N-formimidoyl-L-glutamate from L-histidine: step 3/3.</text>
</comment>
<dbReference type="Gene3D" id="3.20.20.140">
    <property type="entry name" value="Metal-dependent hydrolases"/>
    <property type="match status" value="1"/>
</dbReference>
<keyword evidence="7" id="KW-0378">Hydrolase</keyword>
<evidence type="ECO:0000256" key="9">
    <source>
        <dbReference type="ARBA" id="ARBA00022833"/>
    </source>
</evidence>
<dbReference type="FunFam" id="3.20.20.140:FF:000007">
    <property type="entry name" value="Imidazolonepropionase"/>
    <property type="match status" value="1"/>
</dbReference>
<dbReference type="AlphaFoldDB" id="A0AAV0UC27"/>
<proteinExistence type="inferred from homology"/>
<dbReference type="PANTHER" id="PTHR42752:SF1">
    <property type="entry name" value="IMIDAZOLONEPROPIONASE-RELATED"/>
    <property type="match status" value="1"/>
</dbReference>
<dbReference type="Proteomes" id="UP001162031">
    <property type="component" value="Unassembled WGS sequence"/>
</dbReference>
<dbReference type="InterPro" id="IPR011059">
    <property type="entry name" value="Metal-dep_hydrolase_composite"/>
</dbReference>
<evidence type="ECO:0000313" key="13">
    <source>
        <dbReference type="Proteomes" id="UP001162031"/>
    </source>
</evidence>
<evidence type="ECO:0000256" key="5">
    <source>
        <dbReference type="ARBA" id="ARBA00013406"/>
    </source>
</evidence>
<organism evidence="12 13">
    <name type="scientific">Hyaloperonospora brassicae</name>
    <name type="common">Brassica downy mildew</name>
    <name type="synonym">Peronospora brassicae</name>
    <dbReference type="NCBI Taxonomy" id="162125"/>
    <lineage>
        <taxon>Eukaryota</taxon>
        <taxon>Sar</taxon>
        <taxon>Stramenopiles</taxon>
        <taxon>Oomycota</taxon>
        <taxon>Peronosporomycetes</taxon>
        <taxon>Peronosporales</taxon>
        <taxon>Peronosporaceae</taxon>
        <taxon>Hyaloperonospora</taxon>
    </lineage>
</organism>
<comment type="caution">
    <text evidence="12">The sequence shown here is derived from an EMBL/GenBank/DDBJ whole genome shotgun (WGS) entry which is preliminary data.</text>
</comment>
<feature type="domain" description="Amidohydrolase-related" evidence="11">
    <location>
        <begin position="82"/>
        <end position="429"/>
    </location>
</feature>
<reference evidence="12" key="1">
    <citation type="submission" date="2022-12" db="EMBL/GenBank/DDBJ databases">
        <authorList>
            <person name="Webb A."/>
        </authorList>
    </citation>
    <scope>NUCLEOTIDE SEQUENCE</scope>
    <source>
        <strain evidence="12">Hp1</strain>
    </source>
</reference>
<evidence type="ECO:0000256" key="7">
    <source>
        <dbReference type="ARBA" id="ARBA00022801"/>
    </source>
</evidence>
<keyword evidence="10" id="KW-0408">Iron</keyword>
<dbReference type="Pfam" id="PF01979">
    <property type="entry name" value="Amidohydro_1"/>
    <property type="match status" value="1"/>
</dbReference>
<keyword evidence="13" id="KW-1185">Reference proteome</keyword>
<dbReference type="GO" id="GO:0005737">
    <property type="term" value="C:cytoplasm"/>
    <property type="evidence" value="ECO:0007669"/>
    <property type="project" value="InterPro"/>
</dbReference>
<dbReference type="SUPFAM" id="SSF51556">
    <property type="entry name" value="Metallo-dependent hydrolases"/>
    <property type="match status" value="1"/>
</dbReference>
<evidence type="ECO:0000256" key="1">
    <source>
        <dbReference type="ARBA" id="ARBA00000853"/>
    </source>
</evidence>
<comment type="catalytic activity">
    <reaction evidence="1">
        <text>4-imidazolone-5-propanoate + H2O = N-formimidoyl-L-glutamate</text>
        <dbReference type="Rhea" id="RHEA:23660"/>
        <dbReference type="ChEBI" id="CHEBI:15377"/>
        <dbReference type="ChEBI" id="CHEBI:58928"/>
        <dbReference type="ChEBI" id="CHEBI:77893"/>
        <dbReference type="EC" id="3.5.2.7"/>
    </reaction>
</comment>
<dbReference type="GO" id="GO:0019556">
    <property type="term" value="P:L-histidine catabolic process to glutamate and formamide"/>
    <property type="evidence" value="ECO:0007669"/>
    <property type="project" value="InterPro"/>
</dbReference>
<dbReference type="Gene3D" id="2.30.40.10">
    <property type="entry name" value="Urease, subunit C, domain 1"/>
    <property type="match status" value="1"/>
</dbReference>
<evidence type="ECO:0000256" key="4">
    <source>
        <dbReference type="ARBA" id="ARBA00012864"/>
    </source>
</evidence>
<evidence type="ECO:0000256" key="6">
    <source>
        <dbReference type="ARBA" id="ARBA00022723"/>
    </source>
</evidence>
<keyword evidence="9" id="KW-0862">Zinc</keyword>
<keyword evidence="8" id="KW-0369">Histidine metabolism</keyword>
<sequence length="443" mass="47370">MSSFRLRVCNARQLVQVCAHGERFKAGAAQNELSVLANASLVVDHTGTIACVGRAVDVDEWLRAQPQPVRFDRDVDARELVALPGLVDAHTHPVWSGSRVHEFALKLAGATYMDVHESGGGINRTVQSTRESAEAELTALLRRRLDRMARCGTTLIEAKSGYGLETESELKLLRVLHAVGVGADAHAVEIVATYLGGHAVPEGRTAAEATADIVTKQIPAIVRAKTDGTVSPEFIDVFCEKGVFDANDSRRILEAGKNAGLALNFHGDELHPMQSGVLASALGARAVSHCEMLTAQDLRAMATNEPEPVFAVLLPTTKYVLNLPSPPVRDMIAAGVPVALGSDYNPNAHCLSMALTMNMACVLFGMTMEEALVGATINAAASINRSASHGSLEAGKQGDLVLMRATQWEQIIYEMGDPPIEHVVKKGVICFTQQPSEVSIVSQ</sequence>
<dbReference type="GO" id="GO:0046872">
    <property type="term" value="F:metal ion binding"/>
    <property type="evidence" value="ECO:0007669"/>
    <property type="project" value="UniProtKB-KW"/>
</dbReference>
<gene>
    <name evidence="12" type="ORF">HBR001_LOCUS6199</name>
</gene>
<dbReference type="EMBL" id="CANTFL010001234">
    <property type="protein sequence ID" value="CAI5734551.1"/>
    <property type="molecule type" value="Genomic_DNA"/>
</dbReference>
<dbReference type="EC" id="3.5.2.7" evidence="4"/>
<evidence type="ECO:0000256" key="8">
    <source>
        <dbReference type="ARBA" id="ARBA00022808"/>
    </source>
</evidence>
<keyword evidence="6" id="KW-0479">Metal-binding</keyword>
<evidence type="ECO:0000259" key="11">
    <source>
        <dbReference type="Pfam" id="PF01979"/>
    </source>
</evidence>
<accession>A0AAV0UC27</accession>
<evidence type="ECO:0000256" key="10">
    <source>
        <dbReference type="ARBA" id="ARBA00023004"/>
    </source>
</evidence>
<dbReference type="InterPro" id="IPR005920">
    <property type="entry name" value="HutI"/>
</dbReference>
<evidence type="ECO:0000256" key="2">
    <source>
        <dbReference type="ARBA" id="ARBA00004758"/>
    </source>
</evidence>
<dbReference type="PANTHER" id="PTHR42752">
    <property type="entry name" value="IMIDAZOLONEPROPIONASE"/>
    <property type="match status" value="1"/>
</dbReference>
<comment type="similarity">
    <text evidence="3">Belongs to the metallo-dependent hydrolases superfamily. HutI family.</text>
</comment>
<dbReference type="InterPro" id="IPR032466">
    <property type="entry name" value="Metal_Hydrolase"/>
</dbReference>
<dbReference type="InterPro" id="IPR006680">
    <property type="entry name" value="Amidohydro-rel"/>
</dbReference>
<dbReference type="SUPFAM" id="SSF51338">
    <property type="entry name" value="Composite domain of metallo-dependent hydrolases"/>
    <property type="match status" value="1"/>
</dbReference>
<evidence type="ECO:0000313" key="12">
    <source>
        <dbReference type="EMBL" id="CAI5734551.1"/>
    </source>
</evidence>
<dbReference type="GO" id="GO:0050480">
    <property type="term" value="F:imidazolonepropionase activity"/>
    <property type="evidence" value="ECO:0007669"/>
    <property type="project" value="UniProtKB-EC"/>
</dbReference>
<dbReference type="NCBIfam" id="TIGR01224">
    <property type="entry name" value="hutI"/>
    <property type="match status" value="1"/>
</dbReference>
<protein>
    <recommendedName>
        <fullName evidence="5">Probable imidazolonepropionase</fullName>
        <ecNumber evidence="4">3.5.2.7</ecNumber>
    </recommendedName>
</protein>
<evidence type="ECO:0000256" key="3">
    <source>
        <dbReference type="ARBA" id="ARBA00008002"/>
    </source>
</evidence>